<accession>A0A0E9QIG3</accession>
<dbReference type="AlphaFoldDB" id="A0A0E9QIG3"/>
<dbReference type="EMBL" id="GBXM01094065">
    <property type="protein sequence ID" value="JAH14512.1"/>
    <property type="molecule type" value="Transcribed_RNA"/>
</dbReference>
<protein>
    <submittedName>
        <fullName evidence="1">Uncharacterized protein</fullName>
    </submittedName>
</protein>
<reference evidence="1" key="1">
    <citation type="submission" date="2014-11" db="EMBL/GenBank/DDBJ databases">
        <authorList>
            <person name="Amaro Gonzalez C."/>
        </authorList>
    </citation>
    <scope>NUCLEOTIDE SEQUENCE</scope>
</reference>
<name>A0A0E9QIG3_ANGAN</name>
<evidence type="ECO:0000313" key="1">
    <source>
        <dbReference type="EMBL" id="JAH16579.1"/>
    </source>
</evidence>
<proteinExistence type="predicted"/>
<dbReference type="EMBL" id="GBXM01091998">
    <property type="protein sequence ID" value="JAH16579.1"/>
    <property type="molecule type" value="Transcribed_RNA"/>
</dbReference>
<organism evidence="1">
    <name type="scientific">Anguilla anguilla</name>
    <name type="common">European freshwater eel</name>
    <name type="synonym">Muraena anguilla</name>
    <dbReference type="NCBI Taxonomy" id="7936"/>
    <lineage>
        <taxon>Eukaryota</taxon>
        <taxon>Metazoa</taxon>
        <taxon>Chordata</taxon>
        <taxon>Craniata</taxon>
        <taxon>Vertebrata</taxon>
        <taxon>Euteleostomi</taxon>
        <taxon>Actinopterygii</taxon>
        <taxon>Neopterygii</taxon>
        <taxon>Teleostei</taxon>
        <taxon>Anguilliformes</taxon>
        <taxon>Anguillidae</taxon>
        <taxon>Anguilla</taxon>
    </lineage>
</organism>
<reference evidence="1" key="2">
    <citation type="journal article" date="2015" name="Fish Shellfish Immunol.">
        <title>Early steps in the European eel (Anguilla anguilla)-Vibrio vulnificus interaction in the gills: Role of the RtxA13 toxin.</title>
        <authorList>
            <person name="Callol A."/>
            <person name="Pajuelo D."/>
            <person name="Ebbesson L."/>
            <person name="Teles M."/>
            <person name="MacKenzie S."/>
            <person name="Amaro C."/>
        </authorList>
    </citation>
    <scope>NUCLEOTIDE SEQUENCE</scope>
</reference>
<sequence length="67" mass="7241">MHTNATDIVHTNAADIVHTNATDSTHNWNNKGVLQCLISPCRLPSAFLRGGVPPEQLLHLSPIAMVT</sequence>